<sequence length="378" mass="42342">MATQANVRYTENRSCYNCGQQGHISRFCPLPDKRLNSGQASTSMAIVPAQPLMTAPISSNGVSIVAPHQNVFSSGYSNDKTCLRNRVATLEEIVGKIKSKHDADEAKELATKHEIERRNKEKDEEERRLKDKQEREEQHLRLSQELGKQWGKICEKIEKRDKDANELAKLREDVARLSRTKEDVTPSQPTAAKVDIVDVLRREQDEIRAAVDRRFAMMEERINHLIKGKEAAEADVELWKAEALRSSNKRGSIAIETPTSNARAHLRSTPSREGAVVGPVSARTEKGINPSLKGIVDQHNMKVNLLKEMRMKDVNGRMEAEKEVEKLKAEMARLEISRRQKGTNLKTRLDKAAGASTYKPPCPPCSSSKKKAATSSAD</sequence>
<dbReference type="SMART" id="SM00343">
    <property type="entry name" value="ZnF_C2HC"/>
    <property type="match status" value="1"/>
</dbReference>
<evidence type="ECO:0000313" key="4">
    <source>
        <dbReference type="EMBL" id="GBG90355.1"/>
    </source>
</evidence>
<reference evidence="4 5" key="1">
    <citation type="journal article" date="2018" name="Cell">
        <title>The Chara Genome: Secondary Complexity and Implications for Plant Terrestrialization.</title>
        <authorList>
            <person name="Nishiyama T."/>
            <person name="Sakayama H."/>
            <person name="Vries J.D."/>
            <person name="Buschmann H."/>
            <person name="Saint-Marcoux D."/>
            <person name="Ullrich K.K."/>
            <person name="Haas F.B."/>
            <person name="Vanderstraeten L."/>
            <person name="Becker D."/>
            <person name="Lang D."/>
            <person name="Vosolsobe S."/>
            <person name="Rombauts S."/>
            <person name="Wilhelmsson P.K.I."/>
            <person name="Janitza P."/>
            <person name="Kern R."/>
            <person name="Heyl A."/>
            <person name="Rumpler F."/>
            <person name="Villalobos L.I.A.C."/>
            <person name="Clay J.M."/>
            <person name="Skokan R."/>
            <person name="Toyoda A."/>
            <person name="Suzuki Y."/>
            <person name="Kagoshima H."/>
            <person name="Schijlen E."/>
            <person name="Tajeshwar N."/>
            <person name="Catarino B."/>
            <person name="Hetherington A.J."/>
            <person name="Saltykova A."/>
            <person name="Bonnot C."/>
            <person name="Breuninger H."/>
            <person name="Symeonidi A."/>
            <person name="Radhakrishnan G.V."/>
            <person name="Van Nieuwerburgh F."/>
            <person name="Deforce D."/>
            <person name="Chang C."/>
            <person name="Karol K.G."/>
            <person name="Hedrich R."/>
            <person name="Ulvskov P."/>
            <person name="Glockner G."/>
            <person name="Delwiche C.F."/>
            <person name="Petrasek J."/>
            <person name="Van de Peer Y."/>
            <person name="Friml J."/>
            <person name="Beilby M."/>
            <person name="Dolan L."/>
            <person name="Kohara Y."/>
            <person name="Sugano S."/>
            <person name="Fujiyama A."/>
            <person name="Delaux P.-M."/>
            <person name="Quint M."/>
            <person name="TheiBen G."/>
            <person name="Hagemann M."/>
            <person name="Harholt J."/>
            <person name="Dunand C."/>
            <person name="Zachgo S."/>
            <person name="Langdale J."/>
            <person name="Maumus F."/>
            <person name="Straeten D.V.D."/>
            <person name="Gould S.B."/>
            <person name="Rensing S.A."/>
        </authorList>
    </citation>
    <scope>NUCLEOTIDE SEQUENCE [LARGE SCALE GENOMIC DNA]</scope>
    <source>
        <strain evidence="4 5">S276</strain>
    </source>
</reference>
<evidence type="ECO:0000259" key="3">
    <source>
        <dbReference type="PROSITE" id="PS50158"/>
    </source>
</evidence>
<dbReference type="EMBL" id="BFEA01000805">
    <property type="protein sequence ID" value="GBG90355.1"/>
    <property type="molecule type" value="Genomic_DNA"/>
</dbReference>
<dbReference type="OrthoDB" id="6361509at2759"/>
<dbReference type="Gramene" id="GBG90355">
    <property type="protein sequence ID" value="GBG90355"/>
    <property type="gene ID" value="CBR_g50603"/>
</dbReference>
<accession>A0A388M766</accession>
<dbReference type="GO" id="GO:0008270">
    <property type="term" value="F:zinc ion binding"/>
    <property type="evidence" value="ECO:0007669"/>
    <property type="project" value="UniProtKB-KW"/>
</dbReference>
<comment type="caution">
    <text evidence="4">The sequence shown here is derived from an EMBL/GenBank/DDBJ whole genome shotgun (WGS) entry which is preliminary data.</text>
</comment>
<feature type="region of interest" description="Disordered" evidence="2">
    <location>
        <begin position="114"/>
        <end position="140"/>
    </location>
</feature>
<dbReference type="SUPFAM" id="SSF57756">
    <property type="entry name" value="Retrovirus zinc finger-like domains"/>
    <property type="match status" value="1"/>
</dbReference>
<organism evidence="4 5">
    <name type="scientific">Chara braunii</name>
    <name type="common">Braun's stonewort</name>
    <dbReference type="NCBI Taxonomy" id="69332"/>
    <lineage>
        <taxon>Eukaryota</taxon>
        <taxon>Viridiplantae</taxon>
        <taxon>Streptophyta</taxon>
        <taxon>Charophyceae</taxon>
        <taxon>Charales</taxon>
        <taxon>Characeae</taxon>
        <taxon>Chara</taxon>
    </lineage>
</organism>
<protein>
    <recommendedName>
        <fullName evidence="3">CCHC-type domain-containing protein</fullName>
    </recommendedName>
</protein>
<dbReference type="InterPro" id="IPR001878">
    <property type="entry name" value="Znf_CCHC"/>
</dbReference>
<name>A0A388M766_CHABU</name>
<keyword evidence="5" id="KW-1185">Reference proteome</keyword>
<dbReference type="PROSITE" id="PS50158">
    <property type="entry name" value="ZF_CCHC"/>
    <property type="match status" value="1"/>
</dbReference>
<dbReference type="InterPro" id="IPR036875">
    <property type="entry name" value="Znf_CCHC_sf"/>
</dbReference>
<feature type="region of interest" description="Disordered" evidence="2">
    <location>
        <begin position="338"/>
        <end position="378"/>
    </location>
</feature>
<dbReference type="GO" id="GO:0003676">
    <property type="term" value="F:nucleic acid binding"/>
    <property type="evidence" value="ECO:0007669"/>
    <property type="project" value="InterPro"/>
</dbReference>
<dbReference type="AlphaFoldDB" id="A0A388M766"/>
<keyword evidence="1" id="KW-0479">Metal-binding</keyword>
<keyword evidence="1" id="KW-0863">Zinc-finger</keyword>
<gene>
    <name evidence="4" type="ORF">CBR_g50603</name>
</gene>
<proteinExistence type="predicted"/>
<dbReference type="Gene3D" id="4.10.60.10">
    <property type="entry name" value="Zinc finger, CCHC-type"/>
    <property type="match status" value="1"/>
</dbReference>
<keyword evidence="1" id="KW-0862">Zinc</keyword>
<dbReference type="Proteomes" id="UP000265515">
    <property type="component" value="Unassembled WGS sequence"/>
</dbReference>
<feature type="domain" description="CCHC-type" evidence="3">
    <location>
        <begin position="15"/>
        <end position="29"/>
    </location>
</feature>
<evidence type="ECO:0000256" key="1">
    <source>
        <dbReference type="PROSITE-ProRule" id="PRU00047"/>
    </source>
</evidence>
<dbReference type="Pfam" id="PF00098">
    <property type="entry name" value="zf-CCHC"/>
    <property type="match status" value="1"/>
</dbReference>
<evidence type="ECO:0000256" key="2">
    <source>
        <dbReference type="SAM" id="MobiDB-lite"/>
    </source>
</evidence>
<evidence type="ECO:0000313" key="5">
    <source>
        <dbReference type="Proteomes" id="UP000265515"/>
    </source>
</evidence>